<dbReference type="AlphaFoldDB" id="A0A516NWA9"/>
<gene>
    <name evidence="1" type="ORF">FOH10_04235</name>
</gene>
<dbReference type="InterPro" id="IPR036170">
    <property type="entry name" value="YezG-like_sf"/>
</dbReference>
<accession>A0A516NWA9</accession>
<dbReference type="EMBL" id="CP041695">
    <property type="protein sequence ID" value="QDP83199.1"/>
    <property type="molecule type" value="Genomic_DNA"/>
</dbReference>
<protein>
    <submittedName>
        <fullName evidence="1">Uncharacterized protein</fullName>
    </submittedName>
</protein>
<organism evidence="1 2">
    <name type="scientific">Nocardia otitidiscaviarum</name>
    <dbReference type="NCBI Taxonomy" id="1823"/>
    <lineage>
        <taxon>Bacteria</taxon>
        <taxon>Bacillati</taxon>
        <taxon>Actinomycetota</taxon>
        <taxon>Actinomycetes</taxon>
        <taxon>Mycobacteriales</taxon>
        <taxon>Nocardiaceae</taxon>
        <taxon>Nocardia</taxon>
    </lineage>
</organism>
<reference evidence="1 2" key="1">
    <citation type="submission" date="2019-07" db="EMBL/GenBank/DDBJ databases">
        <title>Complete Genome Sequence and Methylome Analysis of Nocardia otitidis-caviarum NEB252.</title>
        <authorList>
            <person name="Fomenkov A."/>
            <person name="Anton B.P."/>
            <person name="Vincze T."/>
            <person name="Roberts R.J."/>
        </authorList>
    </citation>
    <scope>NUCLEOTIDE SEQUENCE [LARGE SCALE GENOMIC DNA]</scope>
    <source>
        <strain evidence="1 2">NEB252</strain>
    </source>
</reference>
<proteinExistence type="predicted"/>
<dbReference type="SUPFAM" id="SSF160424">
    <property type="entry name" value="BH3703-like"/>
    <property type="match status" value="1"/>
</dbReference>
<evidence type="ECO:0000313" key="2">
    <source>
        <dbReference type="Proteomes" id="UP000317039"/>
    </source>
</evidence>
<dbReference type="Proteomes" id="UP000317039">
    <property type="component" value="Chromosome"/>
</dbReference>
<evidence type="ECO:0000313" key="1">
    <source>
        <dbReference type="EMBL" id="QDP83199.1"/>
    </source>
</evidence>
<name>A0A516NWA9_9NOCA</name>
<sequence length="471" mass="50224">MVGELTAAHPFVRALGAAGPAGWERMTAVFALTTTAEIGDLCYTVGEKTVSVSPPELVLVHARELRTRAATSGAGPWWRMLVSMNASGAPEVDYDYGAEPFVEAHALGPEAIRADLREFPRPTVPVWLAAFAGHGDRQRRGPRQAAEQARADRESEVWAVLAENEFPPFPLLWSRWATLAAAFVAVGSPRGPRMVPWTGVFEAATRGGSTLTALPAGRAVLSGGLWNDPTLSAVYNHGAPMPDLYAGAPEWVAEPALNSRATTGLLSFCYWWESGRWYRGQSPSAARCADAVPGMWTADTVADIVTRLSSAGSSDAGSDRPDRAVREAVATLIAAAELGAVTRDLLTALFGDDGRCDIDGAYYQYSAAGLVSTVPEPMPSGQAISRVRDYVTGPGSDTAGDFLSELVAERFEVGWMVYAPVSDKPIAADRTIFYLADDGVLEHSSSAITPADYIAEFADRYAARQGRVPNG</sequence>
<dbReference type="KEGG" id="nod:FOH10_04235"/>